<evidence type="ECO:0000259" key="3">
    <source>
        <dbReference type="Pfam" id="PF01494"/>
    </source>
</evidence>
<evidence type="ECO:0000256" key="2">
    <source>
        <dbReference type="ARBA" id="ARBA00023033"/>
    </source>
</evidence>
<accession>A0A511MKF0</accession>
<dbReference type="EMBL" id="BJXA01000039">
    <property type="protein sequence ID" value="GEM40618.1"/>
    <property type="molecule type" value="Genomic_DNA"/>
</dbReference>
<dbReference type="PANTHER" id="PTHR13789:SF309">
    <property type="entry name" value="PUTATIVE (AFU_ORTHOLOGUE AFUA_6G14510)-RELATED"/>
    <property type="match status" value="1"/>
</dbReference>
<name>A0A511MKF0_9NOCA</name>
<dbReference type="Gene3D" id="3.50.50.60">
    <property type="entry name" value="FAD/NAD(P)-binding domain"/>
    <property type="match status" value="1"/>
</dbReference>
<dbReference type="AlphaFoldDB" id="A0A511MKF0"/>
<evidence type="ECO:0000313" key="5">
    <source>
        <dbReference type="Proteomes" id="UP000321424"/>
    </source>
</evidence>
<evidence type="ECO:0000256" key="1">
    <source>
        <dbReference type="ARBA" id="ARBA00023002"/>
    </source>
</evidence>
<dbReference type="InterPro" id="IPR002938">
    <property type="entry name" value="FAD-bd"/>
</dbReference>
<reference evidence="4 5" key="1">
    <citation type="submission" date="2019-07" db="EMBL/GenBank/DDBJ databases">
        <title>Whole genome shotgun sequence of Nocardia ninae NBRC 108245.</title>
        <authorList>
            <person name="Hosoyama A."/>
            <person name="Uohara A."/>
            <person name="Ohji S."/>
            <person name="Ichikawa N."/>
        </authorList>
    </citation>
    <scope>NUCLEOTIDE SEQUENCE [LARGE SCALE GENOMIC DNA]</scope>
    <source>
        <strain evidence="4 5">NBRC 108245</strain>
    </source>
</reference>
<dbReference type="Pfam" id="PF01494">
    <property type="entry name" value="FAD_binding_3"/>
    <property type="match status" value="1"/>
</dbReference>
<dbReference type="GO" id="GO:0071949">
    <property type="term" value="F:FAD binding"/>
    <property type="evidence" value="ECO:0007669"/>
    <property type="project" value="InterPro"/>
</dbReference>
<gene>
    <name evidence="4" type="ORF">NN4_51370</name>
</gene>
<keyword evidence="2" id="KW-0503">Monooxygenase</keyword>
<dbReference type="GO" id="GO:0004497">
    <property type="term" value="F:monooxygenase activity"/>
    <property type="evidence" value="ECO:0007669"/>
    <property type="project" value="UniProtKB-KW"/>
</dbReference>
<dbReference type="Proteomes" id="UP000321424">
    <property type="component" value="Unassembled WGS sequence"/>
</dbReference>
<evidence type="ECO:0000313" key="4">
    <source>
        <dbReference type="EMBL" id="GEM40618.1"/>
    </source>
</evidence>
<protein>
    <submittedName>
        <fullName evidence="4">FAD-dependent oxidoreductase</fullName>
    </submittedName>
</protein>
<keyword evidence="1" id="KW-0560">Oxidoreductase</keyword>
<dbReference type="SUPFAM" id="SSF51905">
    <property type="entry name" value="FAD/NAD(P)-binding domain"/>
    <property type="match status" value="1"/>
</dbReference>
<dbReference type="InterPro" id="IPR050493">
    <property type="entry name" value="FAD-dep_Monooxygenase_BioMet"/>
</dbReference>
<proteinExistence type="predicted"/>
<feature type="domain" description="FAD-binding" evidence="3">
    <location>
        <begin position="27"/>
        <end position="363"/>
    </location>
</feature>
<keyword evidence="5" id="KW-1185">Reference proteome</keyword>
<dbReference type="PRINTS" id="PR00420">
    <property type="entry name" value="RNGMNOXGNASE"/>
</dbReference>
<dbReference type="InterPro" id="IPR036188">
    <property type="entry name" value="FAD/NAD-bd_sf"/>
</dbReference>
<organism evidence="4 5">
    <name type="scientific">Nocardia ninae NBRC 108245</name>
    <dbReference type="NCBI Taxonomy" id="1210091"/>
    <lineage>
        <taxon>Bacteria</taxon>
        <taxon>Bacillati</taxon>
        <taxon>Actinomycetota</taxon>
        <taxon>Actinomycetes</taxon>
        <taxon>Mycobacteriales</taxon>
        <taxon>Nocardiaceae</taxon>
        <taxon>Nocardia</taxon>
    </lineage>
</organism>
<sequence length="420" mass="44558">MRTGRFGDSKNPQYPNLETTMSETRTALVIGGGIAGPVAATALLKAGIDARVYEAYPGSSDNIGSGLALAPNGIAALDIIGAGDAVRGIAVPVPKMGLSVNDKDMNMPGLSGLPPLQLVDRGELHQTLHDHAVAAGVPFEYNKRLVDVAETESGITARFTDGSTATGDVLIGADGIRSTVRGLIDPQAPGPEYLGMLGFGALVDYDGEIPAGTMTFAFGKKAYYLYGPGGDGRVMWGANLPHKEYLSLTAARAIPKSHWLGILRETYAEDTPGGELARRTTEEQLEVIGALHIMPSVPHWFRGRMVLVGDAVHAPSNSSGQGASLAIESAVQIARCLRDLPVPAAFATYEQLRRGRVEAVAARAAKANHSKTLGPVGRKMMQLLAPLFIKMMNPEKTMGPEQRYRIDWDAPAQRELAVVA</sequence>
<dbReference type="PANTHER" id="PTHR13789">
    <property type="entry name" value="MONOOXYGENASE"/>
    <property type="match status" value="1"/>
</dbReference>
<comment type="caution">
    <text evidence="4">The sequence shown here is derived from an EMBL/GenBank/DDBJ whole genome shotgun (WGS) entry which is preliminary data.</text>
</comment>